<name>A0A1H9UR93_9PSEU</name>
<dbReference type="STRING" id="402600.SAMN05216188_12289"/>
<gene>
    <name evidence="2" type="ORF">SAMN05216188_12289</name>
</gene>
<dbReference type="EMBL" id="FOFR01000022">
    <property type="protein sequence ID" value="SES11859.1"/>
    <property type="molecule type" value="Genomic_DNA"/>
</dbReference>
<dbReference type="Proteomes" id="UP000199352">
    <property type="component" value="Unassembled WGS sequence"/>
</dbReference>
<evidence type="ECO:0000256" key="1">
    <source>
        <dbReference type="SAM" id="MobiDB-lite"/>
    </source>
</evidence>
<keyword evidence="3" id="KW-1185">Reference proteome</keyword>
<protein>
    <submittedName>
        <fullName evidence="2">Uncharacterized protein</fullName>
    </submittedName>
</protein>
<accession>A0A1H9UR93</accession>
<evidence type="ECO:0000313" key="3">
    <source>
        <dbReference type="Proteomes" id="UP000199352"/>
    </source>
</evidence>
<reference evidence="3" key="1">
    <citation type="submission" date="2016-10" db="EMBL/GenBank/DDBJ databases">
        <authorList>
            <person name="Varghese N."/>
            <person name="Submissions S."/>
        </authorList>
    </citation>
    <scope>NUCLEOTIDE SEQUENCE [LARGE SCALE GENOMIC DNA]</scope>
    <source>
        <strain evidence="3">CGMCC 4.3525</strain>
    </source>
</reference>
<dbReference type="AlphaFoldDB" id="A0A1H9UR93"/>
<sequence length="69" mass="7663">MIPERIRVAPNELPRQPKPLADDCMPEQRKPGEARQPVPGQPVSSVDWFRRMPTGGGTVFLRPAEAGQD</sequence>
<proteinExistence type="predicted"/>
<organism evidence="2 3">
    <name type="scientific">Lentzea xinjiangensis</name>
    <dbReference type="NCBI Taxonomy" id="402600"/>
    <lineage>
        <taxon>Bacteria</taxon>
        <taxon>Bacillati</taxon>
        <taxon>Actinomycetota</taxon>
        <taxon>Actinomycetes</taxon>
        <taxon>Pseudonocardiales</taxon>
        <taxon>Pseudonocardiaceae</taxon>
        <taxon>Lentzea</taxon>
    </lineage>
</organism>
<feature type="region of interest" description="Disordered" evidence="1">
    <location>
        <begin position="1"/>
        <end position="57"/>
    </location>
</feature>
<evidence type="ECO:0000313" key="2">
    <source>
        <dbReference type="EMBL" id="SES11859.1"/>
    </source>
</evidence>